<proteinExistence type="predicted"/>
<keyword evidence="2" id="KW-1185">Reference proteome</keyword>
<dbReference type="Proteomes" id="UP000436088">
    <property type="component" value="Unassembled WGS sequence"/>
</dbReference>
<protein>
    <submittedName>
        <fullName evidence="1">Alpha/beta-Hydrolases superfamily protein isoform 1</fullName>
    </submittedName>
</protein>
<evidence type="ECO:0000313" key="1">
    <source>
        <dbReference type="EMBL" id="KAE8697629.1"/>
    </source>
</evidence>
<dbReference type="AlphaFoldDB" id="A0A6A3A375"/>
<comment type="caution">
    <text evidence="1">The sequence shown here is derived from an EMBL/GenBank/DDBJ whole genome shotgun (WGS) entry which is preliminary data.</text>
</comment>
<name>A0A6A3A375_HIBSY</name>
<organism evidence="1 2">
    <name type="scientific">Hibiscus syriacus</name>
    <name type="common">Rose of Sharon</name>
    <dbReference type="NCBI Taxonomy" id="106335"/>
    <lineage>
        <taxon>Eukaryota</taxon>
        <taxon>Viridiplantae</taxon>
        <taxon>Streptophyta</taxon>
        <taxon>Embryophyta</taxon>
        <taxon>Tracheophyta</taxon>
        <taxon>Spermatophyta</taxon>
        <taxon>Magnoliopsida</taxon>
        <taxon>eudicotyledons</taxon>
        <taxon>Gunneridae</taxon>
        <taxon>Pentapetalae</taxon>
        <taxon>rosids</taxon>
        <taxon>malvids</taxon>
        <taxon>Malvales</taxon>
        <taxon>Malvaceae</taxon>
        <taxon>Malvoideae</taxon>
        <taxon>Hibiscus</taxon>
    </lineage>
</organism>
<reference evidence="1" key="1">
    <citation type="submission" date="2019-09" db="EMBL/GenBank/DDBJ databases">
        <title>Draft genome information of white flower Hibiscus syriacus.</title>
        <authorList>
            <person name="Kim Y.-M."/>
        </authorList>
    </citation>
    <scope>NUCLEOTIDE SEQUENCE [LARGE SCALE GENOMIC DNA]</scope>
    <source>
        <strain evidence="1">YM2019G1</strain>
    </source>
</reference>
<evidence type="ECO:0000313" key="2">
    <source>
        <dbReference type="Proteomes" id="UP000436088"/>
    </source>
</evidence>
<accession>A0A6A3A375</accession>
<gene>
    <name evidence="1" type="ORF">F3Y22_tig00110616pilonHSYRG00038</name>
</gene>
<dbReference type="GO" id="GO:0016787">
    <property type="term" value="F:hydrolase activity"/>
    <property type="evidence" value="ECO:0007669"/>
    <property type="project" value="UniProtKB-KW"/>
</dbReference>
<dbReference type="EMBL" id="VEPZ02001050">
    <property type="protein sequence ID" value="KAE8697629.1"/>
    <property type="molecule type" value="Genomic_DNA"/>
</dbReference>
<sequence>MSASPLPFSSNISISSPPFSFSFKPYSSLLLPLQRVKLFRSTAEATLFFTAKGMAELVRDKESGVAAAGTTEGGKLDVEHSRTFLDACSEKVRSLFKA</sequence>